<keyword evidence="3" id="KW-1185">Reference proteome</keyword>
<feature type="domain" description="Tc1-like transposase DDE" evidence="1">
    <location>
        <begin position="155"/>
        <end position="263"/>
    </location>
</feature>
<dbReference type="Pfam" id="PF13358">
    <property type="entry name" value="DDE_3"/>
    <property type="match status" value="1"/>
</dbReference>
<dbReference type="InterPro" id="IPR036397">
    <property type="entry name" value="RNaseH_sf"/>
</dbReference>
<dbReference type="GO" id="GO:0003676">
    <property type="term" value="F:nucleic acid binding"/>
    <property type="evidence" value="ECO:0007669"/>
    <property type="project" value="InterPro"/>
</dbReference>
<reference evidence="2" key="2">
    <citation type="submission" date="2025-08" db="UniProtKB">
        <authorList>
            <consortium name="Ensembl"/>
        </authorList>
    </citation>
    <scope>IDENTIFICATION</scope>
</reference>
<evidence type="ECO:0000313" key="3">
    <source>
        <dbReference type="Proteomes" id="UP000314982"/>
    </source>
</evidence>
<reference evidence="2" key="3">
    <citation type="submission" date="2025-09" db="UniProtKB">
        <authorList>
            <consortium name="Ensembl"/>
        </authorList>
    </citation>
    <scope>IDENTIFICATION</scope>
</reference>
<reference evidence="3" key="1">
    <citation type="submission" date="2018-06" db="EMBL/GenBank/DDBJ databases">
        <title>Genome assembly of Danube salmon.</title>
        <authorList>
            <person name="Macqueen D.J."/>
            <person name="Gundappa M.K."/>
        </authorList>
    </citation>
    <scope>NUCLEOTIDE SEQUENCE [LARGE SCALE GENOMIC DNA]</scope>
</reference>
<evidence type="ECO:0000313" key="2">
    <source>
        <dbReference type="Ensembl" id="ENSHHUP00000089439.1"/>
    </source>
</evidence>
<evidence type="ECO:0000259" key="1">
    <source>
        <dbReference type="Pfam" id="PF13358"/>
    </source>
</evidence>
<dbReference type="GeneTree" id="ENSGT01150000286933"/>
<dbReference type="STRING" id="62062.ENSHHUP00000089439"/>
<dbReference type="Ensembl" id="ENSHHUT00000092216.1">
    <property type="protein sequence ID" value="ENSHHUP00000089439.1"/>
    <property type="gene ID" value="ENSHHUG00000051636.1"/>
</dbReference>
<dbReference type="AlphaFoldDB" id="A0A4W5RWZ2"/>
<organism evidence="2 3">
    <name type="scientific">Hucho hucho</name>
    <name type="common">huchen</name>
    <dbReference type="NCBI Taxonomy" id="62062"/>
    <lineage>
        <taxon>Eukaryota</taxon>
        <taxon>Metazoa</taxon>
        <taxon>Chordata</taxon>
        <taxon>Craniata</taxon>
        <taxon>Vertebrata</taxon>
        <taxon>Euteleostomi</taxon>
        <taxon>Actinopterygii</taxon>
        <taxon>Neopterygii</taxon>
        <taxon>Teleostei</taxon>
        <taxon>Protacanthopterygii</taxon>
        <taxon>Salmoniformes</taxon>
        <taxon>Salmonidae</taxon>
        <taxon>Salmoninae</taxon>
        <taxon>Hucho</taxon>
    </lineage>
</organism>
<dbReference type="Gene3D" id="3.30.420.10">
    <property type="entry name" value="Ribonuclease H-like superfamily/Ribonuclease H"/>
    <property type="match status" value="1"/>
</dbReference>
<dbReference type="PANTHER" id="PTHR31635:SF196">
    <property type="entry name" value="REVERSE TRANSCRIPTASE DOMAIN-CONTAINING PROTEIN-RELATED"/>
    <property type="match status" value="1"/>
</dbReference>
<dbReference type="InterPro" id="IPR038717">
    <property type="entry name" value="Tc1-like_DDE_dom"/>
</dbReference>
<sequence>MAVVKYSTHFLLSRGTSQVCPARLFALVIEPLAVMIRVHDQIKGITIGIEYHVISLHANDVLLYLQDHSYSIPFSCHCLKSLVNSLHKVNWSNTEIMPIYTHTHTHLQPQTFTRPIQWKWSLTNVNYLGIVIPCNVHDLYKLNYIPVIEMFADVNVVNRVPHSGGGVMVWAGISYGQRAQLHFIDGNLNAQRYCDEILRPIVVPFICRHHLIFQHDNALPHVAKICTQFLEAENVPVHLWPAYSPDMPPTEHVWDALDRCVRQCVPVPADIQQLHTAIEEEWVNIPQATINSLINYANKMC</sequence>
<dbReference type="PANTHER" id="PTHR31635">
    <property type="entry name" value="REVERSE TRANSCRIPTASE DOMAIN-CONTAINING PROTEIN-RELATED"/>
    <property type="match status" value="1"/>
</dbReference>
<accession>A0A4W5RWZ2</accession>
<protein>
    <recommendedName>
        <fullName evidence="1">Tc1-like transposase DDE domain-containing protein</fullName>
    </recommendedName>
</protein>
<proteinExistence type="predicted"/>
<name>A0A4W5RWZ2_9TELE</name>
<dbReference type="Proteomes" id="UP000314982">
    <property type="component" value="Unassembled WGS sequence"/>
</dbReference>